<keyword evidence="15" id="KW-0670">Pyruvate</keyword>
<feature type="binding site" evidence="9">
    <location>
        <position position="343"/>
    </location>
    <ligand>
        <name>(2R)-2-phosphoglycerate</name>
        <dbReference type="ChEBI" id="CHEBI:58289"/>
    </ligand>
</feature>
<dbReference type="PIRSF" id="PIRSF001400">
    <property type="entry name" value="Enolase"/>
    <property type="match status" value="1"/>
</dbReference>
<feature type="binding site" evidence="11">
    <location>
        <position position="394"/>
    </location>
    <ligand>
        <name>substrate</name>
    </ligand>
</feature>
<evidence type="ECO:0000256" key="12">
    <source>
        <dbReference type="PIRSR" id="PIRSR001400-3"/>
    </source>
</evidence>
<dbReference type="GO" id="GO:0000015">
    <property type="term" value="C:phosphopyruvate hydratase complex"/>
    <property type="evidence" value="ECO:0007669"/>
    <property type="project" value="InterPro"/>
</dbReference>
<comment type="caution">
    <text evidence="15">The sequence shown here is derived from an EMBL/GenBank/DDBJ whole genome shotgun (WGS) entry which is preliminary data.</text>
</comment>
<dbReference type="PROSITE" id="PS00164">
    <property type="entry name" value="ENOLASE"/>
    <property type="match status" value="1"/>
</dbReference>
<dbReference type="PRINTS" id="PR00148">
    <property type="entry name" value="ENOLASE"/>
</dbReference>
<evidence type="ECO:0000256" key="5">
    <source>
        <dbReference type="ARBA" id="ARBA00022525"/>
    </source>
</evidence>
<dbReference type="UniPathway" id="UPA00109">
    <property type="reaction ID" value="UER00187"/>
</dbReference>
<evidence type="ECO:0000256" key="1">
    <source>
        <dbReference type="ARBA" id="ARBA00005031"/>
    </source>
</evidence>
<dbReference type="InterPro" id="IPR020811">
    <property type="entry name" value="Enolase_N"/>
</dbReference>
<evidence type="ECO:0000256" key="6">
    <source>
        <dbReference type="ARBA" id="ARBA00022842"/>
    </source>
</evidence>
<evidence type="ECO:0000256" key="4">
    <source>
        <dbReference type="ARBA" id="ARBA00017068"/>
    </source>
</evidence>
<dbReference type="SMART" id="SM01193">
    <property type="entry name" value="Enolase_N"/>
    <property type="match status" value="1"/>
</dbReference>
<feature type="binding site" evidence="9 12">
    <location>
        <position position="246"/>
    </location>
    <ligand>
        <name>Mg(2+)</name>
        <dbReference type="ChEBI" id="CHEBI:18420"/>
    </ligand>
</feature>
<dbReference type="EC" id="4.2.1.11" evidence="3 9"/>
<comment type="subcellular location">
    <subcellularLocation>
        <location evidence="9">Cytoplasm</location>
    </subcellularLocation>
    <subcellularLocation>
        <location evidence="9">Secreted</location>
    </subcellularLocation>
    <subcellularLocation>
        <location evidence="9">Cell surface</location>
    </subcellularLocation>
    <text evidence="9">Fractions of enolase are present in both the cytoplasm and on the cell surface.</text>
</comment>
<feature type="binding site" evidence="9 12">
    <location>
        <position position="318"/>
    </location>
    <ligand>
        <name>Mg(2+)</name>
        <dbReference type="ChEBI" id="CHEBI:18420"/>
    </ligand>
</feature>
<keyword evidence="9" id="KW-0963">Cytoplasm</keyword>
<dbReference type="GO" id="GO:0005576">
    <property type="term" value="C:extracellular region"/>
    <property type="evidence" value="ECO:0007669"/>
    <property type="project" value="UniProtKB-SubCell"/>
</dbReference>
<dbReference type="GO" id="GO:0000287">
    <property type="term" value="F:magnesium ion binding"/>
    <property type="evidence" value="ECO:0007669"/>
    <property type="project" value="UniProtKB-UniRule"/>
</dbReference>
<dbReference type="InterPro" id="IPR020810">
    <property type="entry name" value="Enolase_C"/>
</dbReference>
<keyword evidence="5 9" id="KW-0964">Secreted</keyword>
<feature type="active site" description="Proton donor" evidence="9 10">
    <location>
        <position position="209"/>
    </location>
</feature>
<comment type="cofactor">
    <cofactor evidence="12">
        <name>Mg(2+)</name>
        <dbReference type="ChEBI" id="CHEBI:18420"/>
    </cofactor>
    <text evidence="12">Mg(2+) is required for catalysis and for stabilizing the dimer.</text>
</comment>
<dbReference type="CDD" id="cd03313">
    <property type="entry name" value="enolase"/>
    <property type="match status" value="1"/>
</dbReference>
<evidence type="ECO:0000259" key="14">
    <source>
        <dbReference type="SMART" id="SM01193"/>
    </source>
</evidence>
<evidence type="ECO:0000259" key="13">
    <source>
        <dbReference type="SMART" id="SM01192"/>
    </source>
</evidence>
<keyword evidence="9 12" id="KW-0479">Metal-binding</keyword>
<accession>A0A1F7W2Q7</accession>
<evidence type="ECO:0000256" key="9">
    <source>
        <dbReference type="HAMAP-Rule" id="MF_00318"/>
    </source>
</evidence>
<comment type="function">
    <text evidence="9">Catalyzes the reversible conversion of 2-phosphoglycerate (2-PG) into phosphoenolpyruvate (PEP). It is essential for the degradation of carbohydrates via glycolysis.</text>
</comment>
<feature type="binding site" evidence="9 12">
    <location>
        <position position="291"/>
    </location>
    <ligand>
        <name>Mg(2+)</name>
        <dbReference type="ChEBI" id="CHEBI:18420"/>
    </ligand>
</feature>
<dbReference type="GO" id="GO:0009986">
    <property type="term" value="C:cell surface"/>
    <property type="evidence" value="ECO:0007669"/>
    <property type="project" value="UniProtKB-SubCell"/>
</dbReference>
<dbReference type="PANTHER" id="PTHR11902:SF1">
    <property type="entry name" value="ENOLASE"/>
    <property type="match status" value="1"/>
</dbReference>
<evidence type="ECO:0000256" key="3">
    <source>
        <dbReference type="ARBA" id="ARBA00012058"/>
    </source>
</evidence>
<dbReference type="InterPro" id="IPR036849">
    <property type="entry name" value="Enolase-like_C_sf"/>
</dbReference>
<dbReference type="GO" id="GO:0006096">
    <property type="term" value="P:glycolytic process"/>
    <property type="evidence" value="ECO:0007669"/>
    <property type="project" value="UniProtKB-UniRule"/>
</dbReference>
<dbReference type="InterPro" id="IPR000941">
    <property type="entry name" value="Enolase"/>
</dbReference>
<feature type="domain" description="Enolase C-terminal TIM barrel" evidence="13">
    <location>
        <begin position="144"/>
        <end position="419"/>
    </location>
</feature>
<comment type="similarity">
    <text evidence="2 9">Belongs to the enolase family.</text>
</comment>
<feature type="binding site" evidence="11">
    <location>
        <position position="169"/>
    </location>
    <ligand>
        <name>substrate</name>
    </ligand>
</feature>
<feature type="binding site" evidence="11">
    <location>
        <begin position="370"/>
        <end position="373"/>
    </location>
    <ligand>
        <name>substrate</name>
    </ligand>
</feature>
<feature type="binding site" evidence="11">
    <location>
        <position position="160"/>
    </location>
    <ligand>
        <name>substrate</name>
    </ligand>
</feature>
<evidence type="ECO:0000313" key="15">
    <source>
        <dbReference type="EMBL" id="OGL96936.1"/>
    </source>
</evidence>
<dbReference type="SFLD" id="SFLDG00178">
    <property type="entry name" value="enolase"/>
    <property type="match status" value="1"/>
</dbReference>
<gene>
    <name evidence="9" type="primary">eno</name>
    <name evidence="15" type="ORF">A2318_01770</name>
</gene>
<reference evidence="15 16" key="1">
    <citation type="journal article" date="2016" name="Nat. Commun.">
        <title>Thousands of microbial genomes shed light on interconnected biogeochemical processes in an aquifer system.</title>
        <authorList>
            <person name="Anantharaman K."/>
            <person name="Brown C.T."/>
            <person name="Hug L.A."/>
            <person name="Sharon I."/>
            <person name="Castelle C.J."/>
            <person name="Probst A.J."/>
            <person name="Thomas B.C."/>
            <person name="Singh A."/>
            <person name="Wilkins M.J."/>
            <person name="Karaoz U."/>
            <person name="Brodie E.L."/>
            <person name="Williams K.H."/>
            <person name="Hubbard S.S."/>
            <person name="Banfield J.F."/>
        </authorList>
    </citation>
    <scope>NUCLEOTIDE SEQUENCE [LARGE SCALE GENOMIC DNA]</scope>
</reference>
<keyword evidence="8 9" id="KW-0456">Lyase</keyword>
<dbReference type="Gene3D" id="3.20.20.120">
    <property type="entry name" value="Enolase-like C-terminal domain"/>
    <property type="match status" value="1"/>
</dbReference>
<dbReference type="SUPFAM" id="SSF54826">
    <property type="entry name" value="Enolase N-terminal domain-like"/>
    <property type="match status" value="1"/>
</dbReference>
<feature type="active site" description="Proton acceptor" evidence="9 10">
    <location>
        <position position="343"/>
    </location>
</feature>
<dbReference type="Proteomes" id="UP000177331">
    <property type="component" value="Unassembled WGS sequence"/>
</dbReference>
<feature type="binding site" evidence="9">
    <location>
        <position position="168"/>
    </location>
    <ligand>
        <name>(2R)-2-phosphoglycerate</name>
        <dbReference type="ChEBI" id="CHEBI:58289"/>
    </ligand>
</feature>
<proteinExistence type="inferred from homology"/>
<dbReference type="AlphaFoldDB" id="A0A1F7W2Q7"/>
<feature type="binding site" evidence="9">
    <location>
        <position position="394"/>
    </location>
    <ligand>
        <name>(2R)-2-phosphoglycerate</name>
        <dbReference type="ChEBI" id="CHEBI:58289"/>
    </ligand>
</feature>
<dbReference type="STRING" id="1802421.A2318_01770"/>
<evidence type="ECO:0000256" key="11">
    <source>
        <dbReference type="PIRSR" id="PIRSR001400-2"/>
    </source>
</evidence>
<feature type="binding site" evidence="11">
    <location>
        <position position="291"/>
    </location>
    <ligand>
        <name>substrate</name>
    </ligand>
</feature>
<protein>
    <recommendedName>
        <fullName evidence="4 9">Enolase</fullName>
        <ecNumber evidence="3 9">4.2.1.11</ecNumber>
    </recommendedName>
    <alternativeName>
        <fullName evidence="9">2-phospho-D-glycerate hydro-lyase</fullName>
    </alternativeName>
    <alternativeName>
        <fullName evidence="9">2-phosphoglycerate dehydratase</fullName>
    </alternativeName>
</protein>
<dbReference type="NCBIfam" id="TIGR01060">
    <property type="entry name" value="eno"/>
    <property type="match status" value="1"/>
</dbReference>
<dbReference type="PANTHER" id="PTHR11902">
    <property type="entry name" value="ENOLASE"/>
    <property type="match status" value="1"/>
</dbReference>
<dbReference type="Pfam" id="PF00113">
    <property type="entry name" value="Enolase_C"/>
    <property type="match status" value="1"/>
</dbReference>
<dbReference type="Gene3D" id="3.30.390.10">
    <property type="entry name" value="Enolase-like, N-terminal domain"/>
    <property type="match status" value="1"/>
</dbReference>
<dbReference type="EMBL" id="MGFD01000061">
    <property type="protein sequence ID" value="OGL96936.1"/>
    <property type="molecule type" value="Genomic_DNA"/>
</dbReference>
<dbReference type="SMART" id="SM01192">
    <property type="entry name" value="Enolase_C"/>
    <property type="match status" value="1"/>
</dbReference>
<dbReference type="GO" id="GO:0004634">
    <property type="term" value="F:phosphopyruvate hydratase activity"/>
    <property type="evidence" value="ECO:0007669"/>
    <property type="project" value="UniProtKB-UniRule"/>
</dbReference>
<dbReference type="SUPFAM" id="SSF51604">
    <property type="entry name" value="Enolase C-terminal domain-like"/>
    <property type="match status" value="1"/>
</dbReference>
<evidence type="ECO:0000256" key="8">
    <source>
        <dbReference type="ARBA" id="ARBA00023239"/>
    </source>
</evidence>
<feature type="binding site" evidence="9">
    <location>
        <position position="372"/>
    </location>
    <ligand>
        <name>(2R)-2-phosphoglycerate</name>
        <dbReference type="ChEBI" id="CHEBI:58289"/>
    </ligand>
</feature>
<comment type="catalytic activity">
    <reaction evidence="9">
        <text>(2R)-2-phosphoglycerate = phosphoenolpyruvate + H2O</text>
        <dbReference type="Rhea" id="RHEA:10164"/>
        <dbReference type="ChEBI" id="CHEBI:15377"/>
        <dbReference type="ChEBI" id="CHEBI:58289"/>
        <dbReference type="ChEBI" id="CHEBI:58702"/>
        <dbReference type="EC" id="4.2.1.11"/>
    </reaction>
</comment>
<dbReference type="Pfam" id="PF03952">
    <property type="entry name" value="Enolase_N"/>
    <property type="match status" value="1"/>
</dbReference>
<keyword evidence="6 9" id="KW-0460">Magnesium</keyword>
<evidence type="ECO:0000256" key="10">
    <source>
        <dbReference type="PIRSR" id="PIRSR001400-1"/>
    </source>
</evidence>
<comment type="cofactor">
    <cofactor evidence="9">
        <name>Mg(2+)</name>
        <dbReference type="ChEBI" id="CHEBI:18420"/>
    </cofactor>
    <text evidence="9">Binds a second Mg(2+) ion via substrate during catalysis.</text>
</comment>
<keyword evidence="7 9" id="KW-0324">Glycolysis</keyword>
<organism evidence="15 16">
    <name type="scientific">Candidatus Uhrbacteria bacterium RIFOXYB2_FULL_45_11</name>
    <dbReference type="NCBI Taxonomy" id="1802421"/>
    <lineage>
        <taxon>Bacteria</taxon>
        <taxon>Candidatus Uhriibacteriota</taxon>
    </lineage>
</organism>
<dbReference type="InterPro" id="IPR029017">
    <property type="entry name" value="Enolase-like_N"/>
</dbReference>
<comment type="pathway">
    <text evidence="1 9">Carbohydrate degradation; glycolysis; pyruvate from D-glyceraldehyde 3-phosphate: step 4/5.</text>
</comment>
<dbReference type="SFLD" id="SFLDF00002">
    <property type="entry name" value="enolase"/>
    <property type="match status" value="1"/>
</dbReference>
<dbReference type="InterPro" id="IPR020809">
    <property type="entry name" value="Enolase_CS"/>
</dbReference>
<dbReference type="HAMAP" id="MF_00318">
    <property type="entry name" value="Enolase"/>
    <property type="match status" value="1"/>
</dbReference>
<sequence>MSKIESIHAHEILDSRGNPTVNVTVLLEDGTSGSASVPSGASTGIHEALELRDGDAKRYGGQGVLKALKNVNGPIAKALVGMDVTDQRKLDATMIALDGTQNKSKLGANAILGVSLACAHAAAKTKKMPLYAYLRQAFDLKHKTYRMPIPTMNVLNGGAHAGWILDFQEFMIVPTQKKFKERVRCGAEIFHALGGLLKKKGFSTLKGDEGGYAVPFKKNEDAFVAIMQAIKLAGYNAGKDVFLAMDPAVSELYDAKKKRYILRVDKKSNTSKDMIAMWTKWLAKYPIISLEDGLDQDDWAGWTEMTKLLGKKTVLVGDDFFVTNSKRLAEGIEKNAANAILIKLNQIGSLSETIDTILLAQQYGYKVSVSHRSGETADTTIADLAVAVNADYLKTGSLSRSERLEKYNRVMEIEEEVSR</sequence>
<feature type="binding site" evidence="9">
    <location>
        <position position="373"/>
    </location>
    <ligand>
        <name>(2R)-2-phosphoglycerate</name>
        <dbReference type="ChEBI" id="CHEBI:58289"/>
    </ligand>
</feature>
<name>A0A1F7W2Q7_9BACT</name>
<evidence type="ECO:0000256" key="7">
    <source>
        <dbReference type="ARBA" id="ARBA00023152"/>
    </source>
</evidence>
<dbReference type="SFLD" id="SFLDS00001">
    <property type="entry name" value="Enolase"/>
    <property type="match status" value="1"/>
</dbReference>
<evidence type="ECO:0000256" key="2">
    <source>
        <dbReference type="ARBA" id="ARBA00009604"/>
    </source>
</evidence>
<feature type="domain" description="Enolase N-terminal" evidence="14">
    <location>
        <begin position="4"/>
        <end position="134"/>
    </location>
</feature>
<dbReference type="FunFam" id="3.30.390.10:FF:000001">
    <property type="entry name" value="Enolase"/>
    <property type="match status" value="1"/>
</dbReference>
<feature type="binding site" evidence="11">
    <location>
        <position position="318"/>
    </location>
    <ligand>
        <name>substrate</name>
    </ligand>
</feature>
<evidence type="ECO:0000313" key="16">
    <source>
        <dbReference type="Proteomes" id="UP000177331"/>
    </source>
</evidence>